<comment type="caution">
    <text evidence="2">The sequence shown here is derived from an EMBL/GenBank/DDBJ whole genome shotgun (WGS) entry which is preliminary data.</text>
</comment>
<feature type="transmembrane region" description="Helical" evidence="1">
    <location>
        <begin position="418"/>
        <end position="438"/>
    </location>
</feature>
<feature type="transmembrane region" description="Helical" evidence="1">
    <location>
        <begin position="18"/>
        <end position="36"/>
    </location>
</feature>
<evidence type="ECO:0000313" key="3">
    <source>
        <dbReference type="Proteomes" id="UP001596116"/>
    </source>
</evidence>
<sequence length="473" mass="48667">MPGAPTGFVGRLSAERPLLASGVMALGLAVLCVLGARSHPGALSSVLILRFLIAAGFIVCAPMALAALTPNRPVMRVIFLALMVVFCGLLLASAFGALDAPLQMTAPRVAVGAAVGYFTFLAILAPLTRSTLRLGGVGPIAAVTGVAGGIGYLALENLLSSPFSAAASAIAMTAGVCVGAGVGADYARHFARGLTPQTAAASAGHMAIAPAAFSVLAAAAWMVIVTFKANYGMIGWRELAAASVEVLLASAAALVFATAALALIRPSEQAAVEENRRRQRFAESWRPFRRRLPAATASAATAIVGVFVVVALFEVGLAEAVSVGVFLILILIASGLSFVSVRTSILITVLLFVSTVFAGYVYAVFALQAPPMAERFAALTLSAIAFSQLTVSWRNAGDIWRNARDIAQNAMCDGLRRFAVAFGAGGAAMVAASYAFSWEAGVSAATYFAIVAGIGLFLAPFLMVALSAQLQRY</sequence>
<evidence type="ECO:0000256" key="1">
    <source>
        <dbReference type="SAM" id="Phobius"/>
    </source>
</evidence>
<feature type="transmembrane region" description="Helical" evidence="1">
    <location>
        <begin position="292"/>
        <end position="313"/>
    </location>
</feature>
<dbReference type="RefSeq" id="WP_379880734.1">
    <property type="nucleotide sequence ID" value="NZ_JBHPON010000001.1"/>
</dbReference>
<accession>A0ABW1KTW6</accession>
<proteinExistence type="predicted"/>
<gene>
    <name evidence="2" type="ORF">ACFMB1_00400</name>
</gene>
<feature type="transmembrane region" description="Helical" evidence="1">
    <location>
        <begin position="377"/>
        <end position="397"/>
    </location>
</feature>
<dbReference type="EMBL" id="JBHPON010000001">
    <property type="protein sequence ID" value="MFC6033977.1"/>
    <property type="molecule type" value="Genomic_DNA"/>
</dbReference>
<name>A0ABW1KTW6_9PROT</name>
<feature type="transmembrane region" description="Helical" evidence="1">
    <location>
        <begin position="319"/>
        <end position="338"/>
    </location>
</feature>
<feature type="transmembrane region" description="Helical" evidence="1">
    <location>
        <begin position="239"/>
        <end position="264"/>
    </location>
</feature>
<protein>
    <recommendedName>
        <fullName evidence="4">MFS transporter</fullName>
    </recommendedName>
</protein>
<reference evidence="2 3" key="1">
    <citation type="submission" date="2024-09" db="EMBL/GenBank/DDBJ databases">
        <authorList>
            <person name="Zhang Z.-H."/>
        </authorList>
    </citation>
    <scope>NUCLEOTIDE SEQUENCE [LARGE SCALE GENOMIC DNA]</scope>
    <source>
        <strain evidence="2 3">HHTR114</strain>
    </source>
</reference>
<feature type="transmembrane region" description="Helical" evidence="1">
    <location>
        <begin position="42"/>
        <end position="65"/>
    </location>
</feature>
<keyword evidence="1" id="KW-0812">Transmembrane</keyword>
<keyword evidence="3" id="KW-1185">Reference proteome</keyword>
<keyword evidence="1" id="KW-1133">Transmembrane helix</keyword>
<evidence type="ECO:0008006" key="4">
    <source>
        <dbReference type="Google" id="ProtNLM"/>
    </source>
</evidence>
<feature type="transmembrane region" description="Helical" evidence="1">
    <location>
        <begin position="345"/>
        <end position="365"/>
    </location>
</feature>
<feature type="transmembrane region" description="Helical" evidence="1">
    <location>
        <begin position="207"/>
        <end position="227"/>
    </location>
</feature>
<evidence type="ECO:0000313" key="2">
    <source>
        <dbReference type="EMBL" id="MFC6033977.1"/>
    </source>
</evidence>
<feature type="transmembrane region" description="Helical" evidence="1">
    <location>
        <begin position="134"/>
        <end position="155"/>
    </location>
</feature>
<feature type="transmembrane region" description="Helical" evidence="1">
    <location>
        <begin position="77"/>
        <end position="97"/>
    </location>
</feature>
<organism evidence="2 3">
    <name type="scientific">Hyphococcus aureus</name>
    <dbReference type="NCBI Taxonomy" id="2666033"/>
    <lineage>
        <taxon>Bacteria</taxon>
        <taxon>Pseudomonadati</taxon>
        <taxon>Pseudomonadota</taxon>
        <taxon>Alphaproteobacteria</taxon>
        <taxon>Parvularculales</taxon>
        <taxon>Parvularculaceae</taxon>
        <taxon>Hyphococcus</taxon>
    </lineage>
</organism>
<dbReference type="Proteomes" id="UP001596116">
    <property type="component" value="Unassembled WGS sequence"/>
</dbReference>
<feature type="transmembrane region" description="Helical" evidence="1">
    <location>
        <begin position="167"/>
        <end position="187"/>
    </location>
</feature>
<feature type="transmembrane region" description="Helical" evidence="1">
    <location>
        <begin position="109"/>
        <end position="127"/>
    </location>
</feature>
<feature type="transmembrane region" description="Helical" evidence="1">
    <location>
        <begin position="444"/>
        <end position="466"/>
    </location>
</feature>
<keyword evidence="1" id="KW-0472">Membrane</keyword>